<dbReference type="Proteomes" id="UP001468345">
    <property type="component" value="Chromosome"/>
</dbReference>
<dbReference type="EMBL" id="CP133006">
    <property type="protein sequence ID" value="WZG09478.1"/>
    <property type="molecule type" value="Genomic_DNA"/>
</dbReference>
<evidence type="ECO:0000313" key="1">
    <source>
        <dbReference type="EMBL" id="WZG09478.1"/>
    </source>
</evidence>
<dbReference type="RefSeq" id="WP_156874670.1">
    <property type="nucleotide sequence ID" value="NZ_CP125718.1"/>
</dbReference>
<organism evidence="1 2">
    <name type="scientific">Staphylococcus casei</name>
    <dbReference type="NCBI Taxonomy" id="201828"/>
    <lineage>
        <taxon>Bacteria</taxon>
        <taxon>Bacillati</taxon>
        <taxon>Bacillota</taxon>
        <taxon>Bacilli</taxon>
        <taxon>Bacillales</taxon>
        <taxon>Staphylococcaceae</taxon>
        <taxon>Staphylococcus</taxon>
    </lineage>
</organism>
<accession>A0ABZ2WC30</accession>
<gene>
    <name evidence="1" type="ORF">SHJJP9002_001435</name>
</gene>
<name>A0ABZ2WC30_9STAP</name>
<sequence>MKKGFDIVGEVHSEIPDFSIENIEDAILILRTNSGRSITIRLEEIAKADIIDLEK</sequence>
<protein>
    <submittedName>
        <fullName evidence="1">Uncharacterized protein</fullName>
    </submittedName>
</protein>
<reference evidence="1 2" key="1">
    <citation type="journal article" date="2024" name="ISME J.">
        <title>Staphylococcus epidermidis bacteriocin A37 kills natural competitors with a unique mechanism of action.</title>
        <authorList>
            <person name="Puls J.S."/>
            <person name="Winnerling B."/>
            <person name="Power J.J."/>
            <person name="Kruger A.M."/>
            <person name="Brajtenbach D."/>
            <person name="Johnson M."/>
            <person name="Bilici K."/>
            <person name="Camus L."/>
            <person name="Fliesswasser T."/>
            <person name="Schneider T."/>
            <person name="Sahl H.G."/>
            <person name="Ghosal D."/>
            <person name="Kubitscheck U."/>
            <person name="Heilbronner S."/>
            <person name="Grein F."/>
        </authorList>
    </citation>
    <scope>NUCLEOTIDE SEQUENCE [LARGE SCALE GENOMIC DNA]</scope>
    <source>
        <strain evidence="1 2">SCK7</strain>
    </source>
</reference>
<evidence type="ECO:0000313" key="2">
    <source>
        <dbReference type="Proteomes" id="UP001468345"/>
    </source>
</evidence>
<proteinExistence type="predicted"/>
<keyword evidence="2" id="KW-1185">Reference proteome</keyword>